<dbReference type="GO" id="GO:0015097">
    <property type="term" value="F:mercury ion transmembrane transporter activity"/>
    <property type="evidence" value="ECO:0007669"/>
    <property type="project" value="InterPro"/>
</dbReference>
<sequence>MRFTSFFDASGSIGAVVSAMGCASCFPAIAALGSSVGLGFLGHFEGIFINTLLPVFAGIALAANILAFVSHRIWYRLLAGITGPLMVLATLYLFWTDDWSTYMFYAGLAIMMGVSIWDIVSPARKVCSSGAVLNERSTI</sequence>
<reference evidence="2" key="1">
    <citation type="submission" date="2018-06" db="EMBL/GenBank/DDBJ databases">
        <authorList>
            <person name="Zhirakovskaya E."/>
        </authorList>
    </citation>
    <scope>NUCLEOTIDE SEQUENCE</scope>
</reference>
<keyword evidence="1" id="KW-1133">Transmembrane helix</keyword>
<keyword evidence="1" id="KW-0812">Transmembrane</keyword>
<dbReference type="GO" id="GO:0016020">
    <property type="term" value="C:membrane"/>
    <property type="evidence" value="ECO:0007669"/>
    <property type="project" value="InterPro"/>
</dbReference>
<organism evidence="2">
    <name type="scientific">hydrothermal vent metagenome</name>
    <dbReference type="NCBI Taxonomy" id="652676"/>
    <lineage>
        <taxon>unclassified sequences</taxon>
        <taxon>metagenomes</taxon>
        <taxon>ecological metagenomes</taxon>
    </lineage>
</organism>
<dbReference type="PROSITE" id="PS51257">
    <property type="entry name" value="PROKAR_LIPOPROTEIN"/>
    <property type="match status" value="1"/>
</dbReference>
<protein>
    <submittedName>
        <fullName evidence="2">Mercuric transport protein, MerC</fullName>
    </submittedName>
</protein>
<dbReference type="NCBIfam" id="NF033784">
    <property type="entry name" value="transport_merC"/>
    <property type="match status" value="1"/>
</dbReference>
<feature type="transmembrane region" description="Helical" evidence="1">
    <location>
        <begin position="101"/>
        <end position="120"/>
    </location>
</feature>
<feature type="transmembrane region" description="Helical" evidence="1">
    <location>
        <begin position="73"/>
        <end position="95"/>
    </location>
</feature>
<evidence type="ECO:0000313" key="2">
    <source>
        <dbReference type="EMBL" id="VAW76050.1"/>
    </source>
</evidence>
<name>A0A3B0YH51_9ZZZZ</name>
<keyword evidence="1" id="KW-0472">Membrane</keyword>
<feature type="transmembrane region" description="Helical" evidence="1">
    <location>
        <begin position="47"/>
        <end position="66"/>
    </location>
</feature>
<dbReference type="Pfam" id="PF03203">
    <property type="entry name" value="MerC"/>
    <property type="match status" value="1"/>
</dbReference>
<evidence type="ECO:0000256" key="1">
    <source>
        <dbReference type="SAM" id="Phobius"/>
    </source>
</evidence>
<dbReference type="EMBL" id="UOFK01000084">
    <property type="protein sequence ID" value="VAW76050.1"/>
    <property type="molecule type" value="Genomic_DNA"/>
</dbReference>
<dbReference type="NCBIfam" id="NF010318">
    <property type="entry name" value="PRK13755.1"/>
    <property type="match status" value="1"/>
</dbReference>
<dbReference type="AlphaFoldDB" id="A0A3B0YH51"/>
<accession>A0A3B0YH51</accession>
<dbReference type="InterPro" id="IPR004891">
    <property type="entry name" value="Mercury-R_MerC"/>
</dbReference>
<feature type="transmembrane region" description="Helical" evidence="1">
    <location>
        <begin position="12"/>
        <end position="41"/>
    </location>
</feature>
<proteinExistence type="predicted"/>
<gene>
    <name evidence="2" type="ORF">MNBD_GAMMA13-1619</name>
</gene>